<organism evidence="2 3">
    <name type="scientific">Synoicihabitans lomoniglobus</name>
    <dbReference type="NCBI Taxonomy" id="2909285"/>
    <lineage>
        <taxon>Bacteria</taxon>
        <taxon>Pseudomonadati</taxon>
        <taxon>Verrucomicrobiota</taxon>
        <taxon>Opitutia</taxon>
        <taxon>Opitutales</taxon>
        <taxon>Opitutaceae</taxon>
        <taxon>Synoicihabitans</taxon>
    </lineage>
</organism>
<sequence length="140" mass="15112">MKRSPWLIILSLMWAVVASAQPGGTEEEEPTVIGVEIARGAAGFLGLAIEGNAFVLRFYDAEKAEINADAARAVVSWNAVQKAGRQRVVLTGGGSALRSPPRVLRPYAFIAYLSLITEDGEAIESHAVNMRQFEPITESQ</sequence>
<reference evidence="2" key="1">
    <citation type="submission" date="2023-03" db="EMBL/GenBank/DDBJ databases">
        <title>Lomoglobus Profundus gen. nov., sp. nov., a novel member of the phylum Verrucomicrobia, isolated from deep-marine sediment of South China Sea.</title>
        <authorList>
            <person name="Ahmad T."/>
            <person name="Ishaq S.E."/>
            <person name="Wang F."/>
        </authorList>
    </citation>
    <scope>NUCLEOTIDE SEQUENCE</scope>
    <source>
        <strain evidence="2">LMO-M01</strain>
    </source>
</reference>
<protein>
    <submittedName>
        <fullName evidence="2">Uncharacterized protein</fullName>
    </submittedName>
</protein>
<dbReference type="EMBL" id="CP119075">
    <property type="protein sequence ID" value="WED64964.1"/>
    <property type="molecule type" value="Genomic_DNA"/>
</dbReference>
<dbReference type="KEGG" id="slom:PXH66_21665"/>
<feature type="chain" id="PRO_5042110054" evidence="1">
    <location>
        <begin position="21"/>
        <end position="140"/>
    </location>
</feature>
<keyword evidence="1" id="KW-0732">Signal</keyword>
<gene>
    <name evidence="2" type="ORF">PXH66_21665</name>
</gene>
<evidence type="ECO:0000313" key="3">
    <source>
        <dbReference type="Proteomes" id="UP001218638"/>
    </source>
</evidence>
<evidence type="ECO:0000313" key="2">
    <source>
        <dbReference type="EMBL" id="WED64964.1"/>
    </source>
</evidence>
<name>A0AAE9ZXJ8_9BACT</name>
<dbReference type="RefSeq" id="WP_330928309.1">
    <property type="nucleotide sequence ID" value="NZ_CP119075.1"/>
</dbReference>
<accession>A0AAE9ZXJ8</accession>
<evidence type="ECO:0000256" key="1">
    <source>
        <dbReference type="SAM" id="SignalP"/>
    </source>
</evidence>
<dbReference type="AlphaFoldDB" id="A0AAE9ZXJ8"/>
<feature type="signal peptide" evidence="1">
    <location>
        <begin position="1"/>
        <end position="20"/>
    </location>
</feature>
<keyword evidence="3" id="KW-1185">Reference proteome</keyword>
<dbReference type="Proteomes" id="UP001218638">
    <property type="component" value="Chromosome"/>
</dbReference>
<proteinExistence type="predicted"/>